<name>A0A098EB26_9ZZZZ</name>
<proteinExistence type="predicted"/>
<gene>
    <name evidence="1" type="ORF">MSIBF_A2660003</name>
</gene>
<evidence type="ECO:0000313" key="1">
    <source>
        <dbReference type="EMBL" id="CEG12721.1"/>
    </source>
</evidence>
<organism evidence="1">
    <name type="scientific">groundwater metagenome</name>
    <dbReference type="NCBI Taxonomy" id="717931"/>
    <lineage>
        <taxon>unclassified sequences</taxon>
        <taxon>metagenomes</taxon>
        <taxon>ecological metagenomes</taxon>
    </lineage>
</organism>
<reference evidence="1" key="1">
    <citation type="submission" date="2014-09" db="EMBL/GenBank/DDBJ databases">
        <authorList>
            <person name="Probst J Alexander"/>
        </authorList>
    </citation>
    <scope>NUCLEOTIDE SEQUENCE</scope>
</reference>
<dbReference type="AlphaFoldDB" id="A0A098EB26"/>
<protein>
    <submittedName>
        <fullName evidence="1">Uncharacterized protein</fullName>
    </submittedName>
</protein>
<accession>A0A098EB26</accession>
<sequence>MCCLMKDINGRIFQNVCQRILRRLLLKNQKFISEGFSIKFHRVKILVTIKKVQKFICENFKKYNFKISEILKYTNEVSVKNQKIYPQFVSSQNFRVKCKNLVFCIRKVDIYNLIYPVLLRGYHNFLGGLIVTTFIYVKI</sequence>
<dbReference type="EMBL" id="CCXY01000186">
    <property type="protein sequence ID" value="CEG12721.1"/>
    <property type="molecule type" value="Genomic_DNA"/>
</dbReference>